<dbReference type="InterPro" id="IPR004456">
    <property type="entry name" value="Pglycerate_mutase_ApgM"/>
</dbReference>
<dbReference type="CDD" id="cd16011">
    <property type="entry name" value="iPGM_like"/>
    <property type="match status" value="1"/>
</dbReference>
<dbReference type="Proteomes" id="UP000885826">
    <property type="component" value="Unassembled WGS sequence"/>
</dbReference>
<dbReference type="PANTHER" id="PTHR31209">
    <property type="entry name" value="COFACTOR-INDEPENDENT PHOSPHOGLYCERATE MUTASE"/>
    <property type="match status" value="1"/>
</dbReference>
<comment type="similarity">
    <text evidence="4">Belongs to the BPG-independent phosphoglycerate mutase family. A-PGAM subfamily.</text>
</comment>
<dbReference type="NCBIfam" id="NF003160">
    <property type="entry name" value="PRK04135.1"/>
    <property type="match status" value="1"/>
</dbReference>
<evidence type="ECO:0000313" key="7">
    <source>
        <dbReference type="EMBL" id="HEC77839.1"/>
    </source>
</evidence>
<dbReference type="Gene3D" id="3.30.70.2130">
    <property type="entry name" value="Metalloenzyme domain"/>
    <property type="match status" value="1"/>
</dbReference>
<dbReference type="AlphaFoldDB" id="A0A9C9EL04"/>
<dbReference type="GO" id="GO:0004619">
    <property type="term" value="F:phosphoglycerate mutase activity"/>
    <property type="evidence" value="ECO:0007669"/>
    <property type="project" value="UniProtKB-EC"/>
</dbReference>
<evidence type="ECO:0000259" key="6">
    <source>
        <dbReference type="Pfam" id="PF01676"/>
    </source>
</evidence>
<dbReference type="Gene3D" id="3.40.720.10">
    <property type="entry name" value="Alkaline Phosphatase, subunit A"/>
    <property type="match status" value="2"/>
</dbReference>
<comment type="function">
    <text evidence="2">Catalyzes the interconversion of 2-phosphoglycerate and 3-phosphoglycerate.</text>
</comment>
<dbReference type="Pfam" id="PF01676">
    <property type="entry name" value="Metalloenzyme"/>
    <property type="match status" value="1"/>
</dbReference>
<dbReference type="EMBL" id="DRIG01000022">
    <property type="protein sequence ID" value="HEC77839.1"/>
    <property type="molecule type" value="Genomic_DNA"/>
</dbReference>
<dbReference type="GO" id="GO:0006096">
    <property type="term" value="P:glycolytic process"/>
    <property type="evidence" value="ECO:0007669"/>
    <property type="project" value="UniProtKB-KW"/>
</dbReference>
<evidence type="ECO:0000256" key="3">
    <source>
        <dbReference type="ARBA" id="ARBA00004921"/>
    </source>
</evidence>
<evidence type="ECO:0000256" key="5">
    <source>
        <dbReference type="ARBA" id="ARBA00023152"/>
    </source>
</evidence>
<comment type="caution">
    <text evidence="7">The sequence shown here is derived from an EMBL/GenBank/DDBJ whole genome shotgun (WGS) entry which is preliminary data.</text>
</comment>
<dbReference type="NCBIfam" id="TIGR00306">
    <property type="entry name" value="apgM"/>
    <property type="match status" value="1"/>
</dbReference>
<organism evidence="7 8">
    <name type="scientific">candidate division WOR-3 bacterium</name>
    <dbReference type="NCBI Taxonomy" id="2052148"/>
    <lineage>
        <taxon>Bacteria</taxon>
        <taxon>Bacteria division WOR-3</taxon>
    </lineage>
</organism>
<protein>
    <submittedName>
        <fullName evidence="7">2,3-bisphosphoglycerate-independent phosphoglycerate mutase</fullName>
    </submittedName>
</protein>
<dbReference type="InterPro" id="IPR042253">
    <property type="entry name" value="Pglycerate_mutase_ApgM_sf"/>
</dbReference>
<dbReference type="InterPro" id="IPR006124">
    <property type="entry name" value="Metalloenzyme"/>
</dbReference>
<accession>A0A9C9EL04</accession>
<name>A0A9C9EL04_UNCW3</name>
<evidence type="ECO:0000256" key="2">
    <source>
        <dbReference type="ARBA" id="ARBA00002315"/>
    </source>
</evidence>
<keyword evidence="5" id="KW-0324">Glycolysis</keyword>
<dbReference type="SUPFAM" id="SSF53649">
    <property type="entry name" value="Alkaline phosphatase-like"/>
    <property type="match status" value="1"/>
</dbReference>
<dbReference type="PANTHER" id="PTHR31209:SF0">
    <property type="entry name" value="METALLOENZYME DOMAIN-CONTAINING PROTEIN"/>
    <property type="match status" value="1"/>
</dbReference>
<feature type="domain" description="Metalloenzyme" evidence="6">
    <location>
        <begin position="20"/>
        <end position="391"/>
    </location>
</feature>
<evidence type="ECO:0000313" key="8">
    <source>
        <dbReference type="Proteomes" id="UP000885826"/>
    </source>
</evidence>
<sequence>MEKEKISTVLKSLLTKNENKIILIVLDGLGDLPSPQKTALELARTPNLDRLAKKSSLGLTIPIARGITPGSGPSHLAMFGYDPIENQIGRGVLEALGIDIDVGEKDLAARANFATIKDGIITDRRAGRISTEECTRLCKKLQAGIRSIQNVPVLIRPAKEHRFVVIFQGAGLSQELTDADPQKENLAPVFVQPKRDDAKETAALVNAFIKKCAQILEDEEVANYILMRGFARNPNLEPMEQRFGVKPAAIATYPMYRGLARLVGMDVLKTGETISDEVITLKENYLKYDFFYFHIKGTDKGGEDGNQQLKIKCIEEFDRNLPAILKLKPEVLCITADHSTPTVLHSHSWHPNPFLLCSRYIFLDKKVFTERNCAAGNLGRMRSMEIMPLLLAHSLKLKKYGA</sequence>
<dbReference type="GO" id="GO:0046872">
    <property type="term" value="F:metal ion binding"/>
    <property type="evidence" value="ECO:0007669"/>
    <property type="project" value="InterPro"/>
</dbReference>
<comment type="pathway">
    <text evidence="3">Carbohydrate degradation.</text>
</comment>
<evidence type="ECO:0000256" key="1">
    <source>
        <dbReference type="ARBA" id="ARBA00000370"/>
    </source>
</evidence>
<reference evidence="7" key="1">
    <citation type="journal article" date="2020" name="mSystems">
        <title>Genome- and Community-Level Interaction Insights into Carbon Utilization and Element Cycling Functions of Hydrothermarchaeota in Hydrothermal Sediment.</title>
        <authorList>
            <person name="Zhou Z."/>
            <person name="Liu Y."/>
            <person name="Xu W."/>
            <person name="Pan J."/>
            <person name="Luo Z.H."/>
            <person name="Li M."/>
        </authorList>
    </citation>
    <scope>NUCLEOTIDE SEQUENCE</scope>
    <source>
        <strain evidence="7">HyVt-388</strain>
    </source>
</reference>
<gene>
    <name evidence="7" type="ORF">ENI34_01685</name>
</gene>
<dbReference type="InterPro" id="IPR017850">
    <property type="entry name" value="Alkaline_phosphatase_core_sf"/>
</dbReference>
<comment type="catalytic activity">
    <reaction evidence="1">
        <text>(2R)-2-phosphoglycerate = (2R)-3-phosphoglycerate</text>
        <dbReference type="Rhea" id="RHEA:15901"/>
        <dbReference type="ChEBI" id="CHEBI:58272"/>
        <dbReference type="ChEBI" id="CHEBI:58289"/>
        <dbReference type="EC" id="5.4.2.12"/>
    </reaction>
</comment>
<evidence type="ECO:0000256" key="4">
    <source>
        <dbReference type="ARBA" id="ARBA00005524"/>
    </source>
</evidence>
<dbReference type="PIRSF" id="PIRSF006392">
    <property type="entry name" value="IPGAM_arch"/>
    <property type="match status" value="1"/>
</dbReference>
<proteinExistence type="inferred from homology"/>
<dbReference type="Pfam" id="PF10143">
    <property type="entry name" value="PhosphMutase"/>
    <property type="match status" value="1"/>
</dbReference>